<feature type="chain" id="PRO_5008533178" evidence="2">
    <location>
        <begin position="26"/>
        <end position="339"/>
    </location>
</feature>
<keyword evidence="1 2" id="KW-0732">Signal</keyword>
<dbReference type="PIRSF" id="PIRSF006470">
    <property type="entry name" value="DctB"/>
    <property type="match status" value="1"/>
</dbReference>
<dbReference type="NCBIfam" id="NF037995">
    <property type="entry name" value="TRAP_S1"/>
    <property type="match status" value="1"/>
</dbReference>
<dbReference type="InterPro" id="IPR038404">
    <property type="entry name" value="TRAP_DctP_sf"/>
</dbReference>
<organism evidence="3 4">
    <name type="scientific">Fictibacillus arsenicus</name>
    <dbReference type="NCBI Taxonomy" id="255247"/>
    <lineage>
        <taxon>Bacteria</taxon>
        <taxon>Bacillati</taxon>
        <taxon>Bacillota</taxon>
        <taxon>Bacilli</taxon>
        <taxon>Bacillales</taxon>
        <taxon>Fictibacillaceae</taxon>
        <taxon>Fictibacillus</taxon>
    </lineage>
</organism>
<dbReference type="GO" id="GO:0030246">
    <property type="term" value="F:carbohydrate binding"/>
    <property type="evidence" value="ECO:0007669"/>
    <property type="project" value="TreeGrafter"/>
</dbReference>
<keyword evidence="4" id="KW-1185">Reference proteome</keyword>
<dbReference type="PROSITE" id="PS51257">
    <property type="entry name" value="PROKAR_LIPOPROTEIN"/>
    <property type="match status" value="1"/>
</dbReference>
<evidence type="ECO:0000313" key="4">
    <source>
        <dbReference type="Proteomes" id="UP000077412"/>
    </source>
</evidence>
<dbReference type="Proteomes" id="UP000077412">
    <property type="component" value="Chromosome"/>
</dbReference>
<dbReference type="NCBIfam" id="TIGR00787">
    <property type="entry name" value="dctP"/>
    <property type="match status" value="1"/>
</dbReference>
<reference evidence="3 4" key="1">
    <citation type="submission" date="2016-08" db="EMBL/GenBank/DDBJ databases">
        <title>Complete genome sequence of Fictibacillus arsenicus G25-54, a strain with toxicity to nematodes and a potential arsenic-resistance activity.</title>
        <authorList>
            <person name="Zheng Z."/>
        </authorList>
    </citation>
    <scope>NUCLEOTIDE SEQUENCE [LARGE SCALE GENOMIC DNA]</scope>
    <source>
        <strain evidence="3 4">G25-54</strain>
    </source>
</reference>
<dbReference type="SUPFAM" id="SSF53850">
    <property type="entry name" value="Periplasmic binding protein-like II"/>
    <property type="match status" value="1"/>
</dbReference>
<dbReference type="Pfam" id="PF03480">
    <property type="entry name" value="DctP"/>
    <property type="match status" value="1"/>
</dbReference>
<dbReference type="KEGG" id="far:ABE41_004830"/>
<accession>A0A1B1Z1M7</accession>
<evidence type="ECO:0000256" key="1">
    <source>
        <dbReference type="ARBA" id="ARBA00022729"/>
    </source>
</evidence>
<dbReference type="AlphaFoldDB" id="A0A1B1Z1M7"/>
<name>A0A1B1Z1M7_9BACL</name>
<dbReference type="CDD" id="cd13603">
    <property type="entry name" value="PBP2_TRAP_Siap_TeaA_like"/>
    <property type="match status" value="1"/>
</dbReference>
<dbReference type="InterPro" id="IPR004682">
    <property type="entry name" value="TRAP_DctP"/>
</dbReference>
<dbReference type="GO" id="GO:0030288">
    <property type="term" value="C:outer membrane-bounded periplasmic space"/>
    <property type="evidence" value="ECO:0007669"/>
    <property type="project" value="InterPro"/>
</dbReference>
<dbReference type="STRING" id="255247.ABE41_004830"/>
<evidence type="ECO:0000313" key="3">
    <source>
        <dbReference type="EMBL" id="ANX11321.1"/>
    </source>
</evidence>
<evidence type="ECO:0000256" key="2">
    <source>
        <dbReference type="SAM" id="SignalP"/>
    </source>
</evidence>
<dbReference type="OrthoDB" id="9776801at2"/>
<protein>
    <submittedName>
        <fullName evidence="3">C4-dicarboxylate ABC transporter substrate-binding protein</fullName>
    </submittedName>
</protein>
<dbReference type="PANTHER" id="PTHR33376:SF2">
    <property type="entry name" value="DICARBOXYLATE-BINDING PERIPLASMIC PROTEIN"/>
    <property type="match status" value="1"/>
</dbReference>
<dbReference type="GO" id="GO:0055085">
    <property type="term" value="P:transmembrane transport"/>
    <property type="evidence" value="ECO:0007669"/>
    <property type="project" value="InterPro"/>
</dbReference>
<dbReference type="InterPro" id="IPR018389">
    <property type="entry name" value="DctP_fam"/>
</dbReference>
<dbReference type="EMBL" id="CP016761">
    <property type="protein sequence ID" value="ANX11321.1"/>
    <property type="molecule type" value="Genomic_DNA"/>
</dbReference>
<proteinExistence type="predicted"/>
<sequence>MKKRLKVVLALFLALILLTSCSSGAKDSASSGDASSDGKTYKFKLAHITPPSHMWHKAAEKFKEELSKRSDGRIELEIYPSSQLGSEADMMQQIESGSVDFGFITAAYTSSRSPSFAAWFAPYAFEDLEAAHEARESEPAKKILATLDEQGITGLDYLFAGQRVMLFKDKHVKKPEDMKGLKLRVTPSPPMQDFYKSTGASTEGLPLPEVYSAVQTGVIDGMDMDLDAAITNKYYEVAKYGAVTNHMVWPAVAMVNKSTFEGMSDEDQKIVRESLKAAADYAVETRAGQEEEFRKELADNGMKIYDIDPELFKPYIEEFDKKYGPTDPLIQEFIDSVRK</sequence>
<dbReference type="Gene3D" id="3.40.190.170">
    <property type="entry name" value="Bacterial extracellular solute-binding protein, family 7"/>
    <property type="match status" value="1"/>
</dbReference>
<dbReference type="PANTHER" id="PTHR33376">
    <property type="match status" value="1"/>
</dbReference>
<feature type="signal peptide" evidence="2">
    <location>
        <begin position="1"/>
        <end position="25"/>
    </location>
</feature>
<dbReference type="RefSeq" id="WP_066287044.1">
    <property type="nucleotide sequence ID" value="NZ_CP016761.1"/>
</dbReference>
<gene>
    <name evidence="3" type="ORF">ABE41_004830</name>
</gene>